<keyword evidence="2" id="KW-0812">Transmembrane</keyword>
<feature type="region of interest" description="Disordered" evidence="1">
    <location>
        <begin position="1"/>
        <end position="53"/>
    </location>
</feature>
<feature type="transmembrane region" description="Helical" evidence="2">
    <location>
        <begin position="224"/>
        <end position="257"/>
    </location>
</feature>
<feature type="transmembrane region" description="Helical" evidence="2">
    <location>
        <begin position="128"/>
        <end position="150"/>
    </location>
</feature>
<comment type="caution">
    <text evidence="3">The sequence shown here is derived from an EMBL/GenBank/DDBJ whole genome shotgun (WGS) entry which is preliminary data.</text>
</comment>
<protein>
    <recommendedName>
        <fullName evidence="5">Yip1 domain-containing protein</fullName>
    </recommendedName>
</protein>
<evidence type="ECO:0000313" key="3">
    <source>
        <dbReference type="EMBL" id="MBF9134815.1"/>
    </source>
</evidence>
<proteinExistence type="predicted"/>
<keyword evidence="4" id="KW-1185">Reference proteome</keyword>
<feature type="transmembrane region" description="Helical" evidence="2">
    <location>
        <begin position="157"/>
        <end position="178"/>
    </location>
</feature>
<keyword evidence="2" id="KW-1133">Transmembrane helix</keyword>
<keyword evidence="2" id="KW-0472">Membrane</keyword>
<feature type="transmembrane region" description="Helical" evidence="2">
    <location>
        <begin position="190"/>
        <end position="212"/>
    </location>
</feature>
<evidence type="ECO:0000256" key="2">
    <source>
        <dbReference type="SAM" id="Phobius"/>
    </source>
</evidence>
<feature type="transmembrane region" description="Helical" evidence="2">
    <location>
        <begin position="94"/>
        <end position="116"/>
    </location>
</feature>
<dbReference type="EMBL" id="JADPUN010000387">
    <property type="protein sequence ID" value="MBF9134815.1"/>
    <property type="molecule type" value="Genomic_DNA"/>
</dbReference>
<accession>A0ABS0H8M2</accession>
<gene>
    <name evidence="3" type="ORF">I0C86_38720</name>
</gene>
<evidence type="ECO:0008006" key="5">
    <source>
        <dbReference type="Google" id="ProtNLM"/>
    </source>
</evidence>
<dbReference type="Proteomes" id="UP000638560">
    <property type="component" value="Unassembled WGS sequence"/>
</dbReference>
<evidence type="ECO:0000313" key="4">
    <source>
        <dbReference type="Proteomes" id="UP000638560"/>
    </source>
</evidence>
<feature type="compositionally biased region" description="Low complexity" evidence="1">
    <location>
        <begin position="301"/>
        <end position="311"/>
    </location>
</feature>
<name>A0ABS0H8M2_9ACTN</name>
<sequence length="329" mass="33085">MIHPSKSETHPSNPRYHLAPPERTNSPQRTIGGTDPTRGGSPESGPTLGNTADPVSGRWPYGGFARLPFVVERGAGQPASDATWAWSLRRFARAAVWVLPGYAIVYGSVTLVGSGSAPFLAQPRAAQLLGWIGALWLGLLGVMAVASLLVAARSRMIATAGLLVALAGTMLLLPFGGLPGETAAFGTTGRIIAVSGGVLYSLGWWLIGLAVFRSGVFSRADGTLLMIAAPLLGVGGLLVAALHSLGAVLVLTAGIGVAWRAGRLVPPVARATLTRASTPGAVAAVVPTDRAVVPTGGGVVATGTGTTPTGTVPGGGGLVPTAPPEPAPS</sequence>
<organism evidence="3 4">
    <name type="scientific">Plantactinospora alkalitolerans</name>
    <dbReference type="NCBI Taxonomy" id="2789879"/>
    <lineage>
        <taxon>Bacteria</taxon>
        <taxon>Bacillati</taxon>
        <taxon>Actinomycetota</taxon>
        <taxon>Actinomycetes</taxon>
        <taxon>Micromonosporales</taxon>
        <taxon>Micromonosporaceae</taxon>
        <taxon>Plantactinospora</taxon>
    </lineage>
</organism>
<feature type="region of interest" description="Disordered" evidence="1">
    <location>
        <begin position="296"/>
        <end position="329"/>
    </location>
</feature>
<reference evidence="3 4" key="1">
    <citation type="submission" date="2020-11" db="EMBL/GenBank/DDBJ databases">
        <title>A novel isolate from a Black sea contaminated sediment with potential to produce alkanes: Plantactinospora alkalitolerans sp. nov.</title>
        <authorList>
            <person name="Carro L."/>
            <person name="Veyisoglu A."/>
            <person name="Guven K."/>
            <person name="Schumann P."/>
            <person name="Klenk H.-P."/>
            <person name="Sahin N."/>
        </authorList>
    </citation>
    <scope>NUCLEOTIDE SEQUENCE [LARGE SCALE GENOMIC DNA]</scope>
    <source>
        <strain evidence="3 4">S1510</strain>
    </source>
</reference>
<evidence type="ECO:0000256" key="1">
    <source>
        <dbReference type="SAM" id="MobiDB-lite"/>
    </source>
</evidence>
<dbReference type="RefSeq" id="WP_196206286.1">
    <property type="nucleotide sequence ID" value="NZ_JADPUN010000387.1"/>
</dbReference>